<reference evidence="1 2" key="1">
    <citation type="submission" date="2023-03" db="EMBL/GenBank/DDBJ databases">
        <title>Genome insight into feeding habits of ladybird beetles.</title>
        <authorList>
            <person name="Li H.-S."/>
            <person name="Huang Y.-H."/>
            <person name="Pang H."/>
        </authorList>
    </citation>
    <scope>NUCLEOTIDE SEQUENCE [LARGE SCALE GENOMIC DNA]</scope>
    <source>
        <strain evidence="1">SYSU_2023b</strain>
        <tissue evidence="1">Whole body</tissue>
    </source>
</reference>
<evidence type="ECO:0000313" key="2">
    <source>
        <dbReference type="Proteomes" id="UP001431783"/>
    </source>
</evidence>
<protein>
    <submittedName>
        <fullName evidence="1">Uncharacterized protein</fullName>
    </submittedName>
</protein>
<dbReference type="AlphaFoldDB" id="A0AAW1UP37"/>
<evidence type="ECO:0000313" key="1">
    <source>
        <dbReference type="EMBL" id="KAK9885326.1"/>
    </source>
</evidence>
<accession>A0AAW1UP37</accession>
<gene>
    <name evidence="1" type="ORF">WA026_010823</name>
</gene>
<keyword evidence="2" id="KW-1185">Reference proteome</keyword>
<proteinExistence type="predicted"/>
<name>A0AAW1UP37_9CUCU</name>
<organism evidence="1 2">
    <name type="scientific">Henosepilachna vigintioctopunctata</name>
    <dbReference type="NCBI Taxonomy" id="420089"/>
    <lineage>
        <taxon>Eukaryota</taxon>
        <taxon>Metazoa</taxon>
        <taxon>Ecdysozoa</taxon>
        <taxon>Arthropoda</taxon>
        <taxon>Hexapoda</taxon>
        <taxon>Insecta</taxon>
        <taxon>Pterygota</taxon>
        <taxon>Neoptera</taxon>
        <taxon>Endopterygota</taxon>
        <taxon>Coleoptera</taxon>
        <taxon>Polyphaga</taxon>
        <taxon>Cucujiformia</taxon>
        <taxon>Coccinelloidea</taxon>
        <taxon>Coccinellidae</taxon>
        <taxon>Epilachninae</taxon>
        <taxon>Epilachnini</taxon>
        <taxon>Henosepilachna</taxon>
    </lineage>
</organism>
<dbReference type="Proteomes" id="UP001431783">
    <property type="component" value="Unassembled WGS sequence"/>
</dbReference>
<comment type="caution">
    <text evidence="1">The sequence shown here is derived from an EMBL/GenBank/DDBJ whole genome shotgun (WGS) entry which is preliminary data.</text>
</comment>
<sequence>MEPDVIVGANSSVSITAIAVRHKCFIADRDLTFYAHIRKRFSYVNKNLFRISKETMNVSLHASKILNSNVIKELTDGTKSNICKCFWRYWTVPYIFYARRSFF</sequence>
<dbReference type="EMBL" id="JARQZJ010000095">
    <property type="protein sequence ID" value="KAK9885326.1"/>
    <property type="molecule type" value="Genomic_DNA"/>
</dbReference>